<evidence type="ECO:0008006" key="3">
    <source>
        <dbReference type="Google" id="ProtNLM"/>
    </source>
</evidence>
<evidence type="ECO:0000313" key="1">
    <source>
        <dbReference type="EMBL" id="MFC3711363.1"/>
    </source>
</evidence>
<comment type="caution">
    <text evidence="1">The sequence shown here is derived from an EMBL/GenBank/DDBJ whole genome shotgun (WGS) entry which is preliminary data.</text>
</comment>
<dbReference type="RefSeq" id="WP_380856122.1">
    <property type="nucleotide sequence ID" value="NZ_JBHRXV010000001.1"/>
</dbReference>
<organism evidence="1 2">
    <name type="scientific">Sphingoaurantiacus capsulatus</name>
    <dbReference type="NCBI Taxonomy" id="1771310"/>
    <lineage>
        <taxon>Bacteria</taxon>
        <taxon>Pseudomonadati</taxon>
        <taxon>Pseudomonadota</taxon>
        <taxon>Alphaproteobacteria</taxon>
        <taxon>Sphingomonadales</taxon>
        <taxon>Sphingosinicellaceae</taxon>
        <taxon>Sphingoaurantiacus</taxon>
    </lineage>
</organism>
<accession>A0ABV7X6J6</accession>
<proteinExistence type="predicted"/>
<protein>
    <recommendedName>
        <fullName evidence="3">Lipoprotein</fullName>
    </recommendedName>
</protein>
<keyword evidence="2" id="KW-1185">Reference proteome</keyword>
<dbReference type="EMBL" id="JBHRXV010000001">
    <property type="protein sequence ID" value="MFC3711363.1"/>
    <property type="molecule type" value="Genomic_DNA"/>
</dbReference>
<reference evidence="2" key="1">
    <citation type="journal article" date="2019" name="Int. J. Syst. Evol. Microbiol.">
        <title>The Global Catalogue of Microorganisms (GCM) 10K type strain sequencing project: providing services to taxonomists for standard genome sequencing and annotation.</title>
        <authorList>
            <consortium name="The Broad Institute Genomics Platform"/>
            <consortium name="The Broad Institute Genome Sequencing Center for Infectious Disease"/>
            <person name="Wu L."/>
            <person name="Ma J."/>
        </authorList>
    </citation>
    <scope>NUCLEOTIDE SEQUENCE [LARGE SCALE GENOMIC DNA]</scope>
    <source>
        <strain evidence="2">KCTC 42644</strain>
    </source>
</reference>
<evidence type="ECO:0000313" key="2">
    <source>
        <dbReference type="Proteomes" id="UP001595615"/>
    </source>
</evidence>
<gene>
    <name evidence="1" type="ORF">ACFOMD_02200</name>
</gene>
<name>A0ABV7X6J6_9SPHN</name>
<sequence length="126" mass="13079">MRALLPLAFLAVAACGDNGCVNDVQDEVISPEGAKRAVLFGRRCGGDDGFVSHVSIIDPRDTLAGEGNVLVLSADSAADAASGGPWVEAEWTDDLALTIRHAANARVRVKHAEVSDVAVTVEAVAR</sequence>
<dbReference type="PROSITE" id="PS51257">
    <property type="entry name" value="PROKAR_LIPOPROTEIN"/>
    <property type="match status" value="1"/>
</dbReference>
<dbReference type="Proteomes" id="UP001595615">
    <property type="component" value="Unassembled WGS sequence"/>
</dbReference>